<accession>A0A9P6GC79</accession>
<dbReference type="Proteomes" id="UP000756921">
    <property type="component" value="Unassembled WGS sequence"/>
</dbReference>
<dbReference type="AlphaFoldDB" id="A0A9P6GC79"/>
<comment type="caution">
    <text evidence="2">The sequence shown here is derived from an EMBL/GenBank/DDBJ whole genome shotgun (WGS) entry which is preliminary data.</text>
</comment>
<sequence length="244" mass="26564">MSHNRKRSVEEPSSATNPIVISSDSYDDLADGPSYNDIADYPDFLDGPQISRASTEDEFRYRPDAPVTEDFGASSAPDNIGPCACKDSCAGRRRGRAKPCCALWGISCTPSCACAASATCHNIWDAATKARLFGALEGSVEPRPTACFASWYAARREGKKPPRRNWARSLANPSAKLDALPVAELDYTHLYEVVTKSHSFAESAEWNEGLCAFQDAVKEAGGATPEQAMRLVRFAFTEDRDLLV</sequence>
<organism evidence="2 3">
    <name type="scientific">Paraphaeosphaeria minitans</name>
    <dbReference type="NCBI Taxonomy" id="565426"/>
    <lineage>
        <taxon>Eukaryota</taxon>
        <taxon>Fungi</taxon>
        <taxon>Dikarya</taxon>
        <taxon>Ascomycota</taxon>
        <taxon>Pezizomycotina</taxon>
        <taxon>Dothideomycetes</taxon>
        <taxon>Pleosporomycetidae</taxon>
        <taxon>Pleosporales</taxon>
        <taxon>Massarineae</taxon>
        <taxon>Didymosphaeriaceae</taxon>
        <taxon>Paraphaeosphaeria</taxon>
    </lineage>
</organism>
<proteinExistence type="predicted"/>
<feature type="region of interest" description="Disordered" evidence="1">
    <location>
        <begin position="1"/>
        <end position="41"/>
    </location>
</feature>
<protein>
    <submittedName>
        <fullName evidence="2">Uncharacterized protein</fullName>
    </submittedName>
</protein>
<reference evidence="2" key="1">
    <citation type="journal article" date="2020" name="Mol. Plant Microbe Interact.">
        <title>Genome Sequence of the Biocontrol Agent Coniothyrium minitans strain Conio (IMI 134523).</title>
        <authorList>
            <person name="Patel D."/>
            <person name="Shittu T.A."/>
            <person name="Baroncelli R."/>
            <person name="Muthumeenakshi S."/>
            <person name="Osborne T.H."/>
            <person name="Janganan T.K."/>
            <person name="Sreenivasaprasad S."/>
        </authorList>
    </citation>
    <scope>NUCLEOTIDE SEQUENCE</scope>
    <source>
        <strain evidence="2">Conio</strain>
    </source>
</reference>
<evidence type="ECO:0000256" key="1">
    <source>
        <dbReference type="SAM" id="MobiDB-lite"/>
    </source>
</evidence>
<gene>
    <name evidence="2" type="ORF">PMIN01_10571</name>
</gene>
<evidence type="ECO:0000313" key="2">
    <source>
        <dbReference type="EMBL" id="KAF9731554.1"/>
    </source>
</evidence>
<dbReference type="EMBL" id="WJXW01000012">
    <property type="protein sequence ID" value="KAF9731554.1"/>
    <property type="molecule type" value="Genomic_DNA"/>
</dbReference>
<name>A0A9P6GC79_9PLEO</name>
<keyword evidence="3" id="KW-1185">Reference proteome</keyword>
<feature type="compositionally biased region" description="Polar residues" evidence="1">
    <location>
        <begin position="11"/>
        <end position="24"/>
    </location>
</feature>
<evidence type="ECO:0000313" key="3">
    <source>
        <dbReference type="Proteomes" id="UP000756921"/>
    </source>
</evidence>